<name>A0ABD2BI31_VESMC</name>
<protein>
    <submittedName>
        <fullName evidence="1">Uncharacterized protein</fullName>
    </submittedName>
</protein>
<organism evidence="1 2">
    <name type="scientific">Vespula maculifrons</name>
    <name type="common">Eastern yellow jacket</name>
    <name type="synonym">Wasp</name>
    <dbReference type="NCBI Taxonomy" id="7453"/>
    <lineage>
        <taxon>Eukaryota</taxon>
        <taxon>Metazoa</taxon>
        <taxon>Ecdysozoa</taxon>
        <taxon>Arthropoda</taxon>
        <taxon>Hexapoda</taxon>
        <taxon>Insecta</taxon>
        <taxon>Pterygota</taxon>
        <taxon>Neoptera</taxon>
        <taxon>Endopterygota</taxon>
        <taxon>Hymenoptera</taxon>
        <taxon>Apocrita</taxon>
        <taxon>Aculeata</taxon>
        <taxon>Vespoidea</taxon>
        <taxon>Vespidae</taxon>
        <taxon>Vespinae</taxon>
        <taxon>Vespula</taxon>
    </lineage>
</organism>
<evidence type="ECO:0000313" key="1">
    <source>
        <dbReference type="EMBL" id="KAL2732421.1"/>
    </source>
</evidence>
<dbReference type="AlphaFoldDB" id="A0ABD2BI31"/>
<reference evidence="1 2" key="1">
    <citation type="journal article" date="2024" name="Ann. Entomol. Soc. Am.">
        <title>Genomic analyses of the southern and eastern yellowjacket wasps (Hymenoptera: Vespidae) reveal evolutionary signatures of social life.</title>
        <authorList>
            <person name="Catto M.A."/>
            <person name="Caine P.B."/>
            <person name="Orr S.E."/>
            <person name="Hunt B.G."/>
            <person name="Goodisman M.A.D."/>
        </authorList>
    </citation>
    <scope>NUCLEOTIDE SEQUENCE [LARGE SCALE GENOMIC DNA]</scope>
    <source>
        <strain evidence="1">232</strain>
        <tissue evidence="1">Head and thorax</tissue>
    </source>
</reference>
<gene>
    <name evidence="1" type="ORF">V1477_014662</name>
</gene>
<evidence type="ECO:0000313" key="2">
    <source>
        <dbReference type="Proteomes" id="UP001607303"/>
    </source>
</evidence>
<accession>A0ABD2BI31</accession>
<comment type="caution">
    <text evidence="1">The sequence shown here is derived from an EMBL/GenBank/DDBJ whole genome shotgun (WGS) entry which is preliminary data.</text>
</comment>
<dbReference type="EMBL" id="JAYRBN010000075">
    <property type="protein sequence ID" value="KAL2732421.1"/>
    <property type="molecule type" value="Genomic_DNA"/>
</dbReference>
<keyword evidence="2" id="KW-1185">Reference proteome</keyword>
<proteinExistence type="predicted"/>
<sequence length="75" mass="8452">MYRRSPCINKDLCSLLRRIFCVEFTFSTTQGRLTSLPSATVTFGIGSANIGGSESAVYQRSLKMNIRQLVFKKKK</sequence>
<dbReference type="Proteomes" id="UP001607303">
    <property type="component" value="Unassembled WGS sequence"/>
</dbReference>